<keyword evidence="2" id="KW-1003">Cell membrane</keyword>
<reference evidence="7" key="1">
    <citation type="journal article" date="2014" name="Front. Microbiol.">
        <title>High frequency of phylogenetically diverse reductive dehalogenase-homologous genes in deep subseafloor sedimentary metagenomes.</title>
        <authorList>
            <person name="Kawai M."/>
            <person name="Futagami T."/>
            <person name="Toyoda A."/>
            <person name="Takaki Y."/>
            <person name="Nishi S."/>
            <person name="Hori S."/>
            <person name="Arai W."/>
            <person name="Tsubouchi T."/>
            <person name="Morono Y."/>
            <person name="Uchiyama I."/>
            <person name="Ito T."/>
            <person name="Fujiyama A."/>
            <person name="Inagaki F."/>
            <person name="Takami H."/>
        </authorList>
    </citation>
    <scope>NUCLEOTIDE SEQUENCE</scope>
    <source>
        <strain evidence="7">Expedition CK06-06</strain>
    </source>
</reference>
<evidence type="ECO:0000313" key="7">
    <source>
        <dbReference type="EMBL" id="GAG01577.1"/>
    </source>
</evidence>
<evidence type="ECO:0000256" key="4">
    <source>
        <dbReference type="ARBA" id="ARBA00022989"/>
    </source>
</evidence>
<keyword evidence="3 6" id="KW-0812">Transmembrane</keyword>
<gene>
    <name evidence="7" type="ORF">S01H1_41786</name>
</gene>
<dbReference type="InterPro" id="IPR022791">
    <property type="entry name" value="L-PG_synthase/AglD"/>
</dbReference>
<comment type="caution">
    <text evidence="7">The sequence shown here is derived from an EMBL/GenBank/DDBJ whole genome shotgun (WGS) entry which is preliminary data.</text>
</comment>
<evidence type="ECO:0000256" key="1">
    <source>
        <dbReference type="ARBA" id="ARBA00004651"/>
    </source>
</evidence>
<dbReference type="Pfam" id="PF03706">
    <property type="entry name" value="LPG_synthase_TM"/>
    <property type="match status" value="1"/>
</dbReference>
<name>X0UQQ7_9ZZZZ</name>
<proteinExistence type="predicted"/>
<sequence length="141" mass="15201">MAYLVSQLSWHDYATLKEGRRVRILRTTASKVYVDDGSGQVEVVPVGELKTAHGSPQIEYGVRSAIANTSVDWAILALAIMAPVPVLGAIRWWILLRALGVKLGLSGAVRLTYLGNFLNFVSPGLTGGDVLKAYYATKATP</sequence>
<dbReference type="GO" id="GO:0005886">
    <property type="term" value="C:plasma membrane"/>
    <property type="evidence" value="ECO:0007669"/>
    <property type="project" value="UniProtKB-SubCell"/>
</dbReference>
<evidence type="ECO:0000256" key="3">
    <source>
        <dbReference type="ARBA" id="ARBA00022692"/>
    </source>
</evidence>
<feature type="non-terminal residue" evidence="7">
    <location>
        <position position="141"/>
    </location>
</feature>
<protein>
    <submittedName>
        <fullName evidence="7">Uncharacterized protein</fullName>
    </submittedName>
</protein>
<dbReference type="PANTHER" id="PTHR40277:SF1">
    <property type="entry name" value="BLL5419 PROTEIN"/>
    <property type="match status" value="1"/>
</dbReference>
<dbReference type="EMBL" id="BARS01026521">
    <property type="protein sequence ID" value="GAG01577.1"/>
    <property type="molecule type" value="Genomic_DNA"/>
</dbReference>
<keyword evidence="4 6" id="KW-1133">Transmembrane helix</keyword>
<evidence type="ECO:0000256" key="6">
    <source>
        <dbReference type="SAM" id="Phobius"/>
    </source>
</evidence>
<evidence type="ECO:0000256" key="2">
    <source>
        <dbReference type="ARBA" id="ARBA00022475"/>
    </source>
</evidence>
<feature type="transmembrane region" description="Helical" evidence="6">
    <location>
        <begin position="73"/>
        <end position="94"/>
    </location>
</feature>
<keyword evidence="5 6" id="KW-0472">Membrane</keyword>
<dbReference type="AlphaFoldDB" id="X0UQQ7"/>
<dbReference type="PANTHER" id="PTHR40277">
    <property type="entry name" value="BLL5419 PROTEIN"/>
    <property type="match status" value="1"/>
</dbReference>
<organism evidence="7">
    <name type="scientific">marine sediment metagenome</name>
    <dbReference type="NCBI Taxonomy" id="412755"/>
    <lineage>
        <taxon>unclassified sequences</taxon>
        <taxon>metagenomes</taxon>
        <taxon>ecological metagenomes</taxon>
    </lineage>
</organism>
<comment type="subcellular location">
    <subcellularLocation>
        <location evidence="1">Cell membrane</location>
        <topology evidence="1">Multi-pass membrane protein</topology>
    </subcellularLocation>
</comment>
<accession>X0UQQ7</accession>
<evidence type="ECO:0000256" key="5">
    <source>
        <dbReference type="ARBA" id="ARBA00023136"/>
    </source>
</evidence>